<reference evidence="2" key="1">
    <citation type="submission" date="2023-03" db="EMBL/GenBank/DDBJ databases">
        <title>Massive genome expansion in bonnet fungi (Mycena s.s.) driven by repeated elements and novel gene families across ecological guilds.</title>
        <authorList>
            <consortium name="Lawrence Berkeley National Laboratory"/>
            <person name="Harder C.B."/>
            <person name="Miyauchi S."/>
            <person name="Viragh M."/>
            <person name="Kuo A."/>
            <person name="Thoen E."/>
            <person name="Andreopoulos B."/>
            <person name="Lu D."/>
            <person name="Skrede I."/>
            <person name="Drula E."/>
            <person name="Henrissat B."/>
            <person name="Morin E."/>
            <person name="Kohler A."/>
            <person name="Barry K."/>
            <person name="LaButti K."/>
            <person name="Morin E."/>
            <person name="Salamov A."/>
            <person name="Lipzen A."/>
            <person name="Mereny Z."/>
            <person name="Hegedus B."/>
            <person name="Baldrian P."/>
            <person name="Stursova M."/>
            <person name="Weitz H."/>
            <person name="Taylor A."/>
            <person name="Grigoriev I.V."/>
            <person name="Nagy L.G."/>
            <person name="Martin F."/>
            <person name="Kauserud H."/>
        </authorList>
    </citation>
    <scope>NUCLEOTIDE SEQUENCE</scope>
    <source>
        <strain evidence="2">CBHHK182m</strain>
    </source>
</reference>
<sequence>MAPVRDLPTNLSNEARPLGAKHSTPSSRNQSRPRTSSGQKSAETPLFPVPIGCLGRSASAGFNFEKKMLNEYDWTKEFLEIVKTYVHRVAQRTLDLGKLYQQQDSRRLKKVCNKASARFGLHLYEDFWPVRCILRLYLKKISKSLRRNAGKDEGGRFECSEVISI</sequence>
<accession>A0AAD7H427</accession>
<gene>
    <name evidence="2" type="ORF">B0H16DRAFT_1480015</name>
</gene>
<evidence type="ECO:0000313" key="2">
    <source>
        <dbReference type="EMBL" id="KAJ7711807.1"/>
    </source>
</evidence>
<dbReference type="Proteomes" id="UP001215598">
    <property type="component" value="Unassembled WGS sequence"/>
</dbReference>
<feature type="region of interest" description="Disordered" evidence="1">
    <location>
        <begin position="1"/>
        <end position="44"/>
    </location>
</feature>
<keyword evidence="3" id="KW-1185">Reference proteome</keyword>
<proteinExistence type="predicted"/>
<evidence type="ECO:0000313" key="3">
    <source>
        <dbReference type="Proteomes" id="UP001215598"/>
    </source>
</evidence>
<evidence type="ECO:0000256" key="1">
    <source>
        <dbReference type="SAM" id="MobiDB-lite"/>
    </source>
</evidence>
<comment type="caution">
    <text evidence="2">The sequence shown here is derived from an EMBL/GenBank/DDBJ whole genome shotgun (WGS) entry which is preliminary data.</text>
</comment>
<dbReference type="EMBL" id="JARKIB010000385">
    <property type="protein sequence ID" value="KAJ7711807.1"/>
    <property type="molecule type" value="Genomic_DNA"/>
</dbReference>
<feature type="compositionally biased region" description="Polar residues" evidence="1">
    <location>
        <begin position="23"/>
        <end position="42"/>
    </location>
</feature>
<name>A0AAD7H427_9AGAR</name>
<protein>
    <submittedName>
        <fullName evidence="2">Uncharacterized protein</fullName>
    </submittedName>
</protein>
<dbReference type="AlphaFoldDB" id="A0AAD7H427"/>
<organism evidence="2 3">
    <name type="scientific">Mycena metata</name>
    <dbReference type="NCBI Taxonomy" id="1033252"/>
    <lineage>
        <taxon>Eukaryota</taxon>
        <taxon>Fungi</taxon>
        <taxon>Dikarya</taxon>
        <taxon>Basidiomycota</taxon>
        <taxon>Agaricomycotina</taxon>
        <taxon>Agaricomycetes</taxon>
        <taxon>Agaricomycetidae</taxon>
        <taxon>Agaricales</taxon>
        <taxon>Marasmiineae</taxon>
        <taxon>Mycenaceae</taxon>
        <taxon>Mycena</taxon>
    </lineage>
</organism>